<name>A0A085N7B0_9BILA</name>
<dbReference type="EMBL" id="KL367540">
    <property type="protein sequence ID" value="KFD65356.1"/>
    <property type="molecule type" value="Genomic_DNA"/>
</dbReference>
<dbReference type="Proteomes" id="UP000030758">
    <property type="component" value="Unassembled WGS sequence"/>
</dbReference>
<sequence length="99" mass="11529">MDLSWKPYFGRWPTKLSASQEPLSKKITTRAATPMRLTNNFLVQRPPRIDELNQQVNSFHQSRQPCPDGGKLSVQTSDEVMKRRFQKLPAFCHMRTLAR</sequence>
<keyword evidence="3" id="KW-1185">Reference proteome</keyword>
<dbReference type="Proteomes" id="UP000030764">
    <property type="component" value="Unassembled WGS sequence"/>
</dbReference>
<reference evidence="2 3" key="1">
    <citation type="journal article" date="2014" name="Nat. Genet.">
        <title>Genome and transcriptome of the porcine whipworm Trichuris suis.</title>
        <authorList>
            <person name="Jex A.R."/>
            <person name="Nejsum P."/>
            <person name="Schwarz E.M."/>
            <person name="Hu L."/>
            <person name="Young N.D."/>
            <person name="Hall R.S."/>
            <person name="Korhonen P.K."/>
            <person name="Liao S."/>
            <person name="Thamsborg S."/>
            <person name="Xia J."/>
            <person name="Xu P."/>
            <person name="Wang S."/>
            <person name="Scheerlinck J.P."/>
            <person name="Hofmann A."/>
            <person name="Sternberg P.W."/>
            <person name="Wang J."/>
            <person name="Gasser R.B."/>
        </authorList>
    </citation>
    <scope>NUCLEOTIDE SEQUENCE [LARGE SCALE GENOMIC DNA]</scope>
    <source>
        <strain evidence="2">DCEP-RM93F</strain>
        <strain evidence="1">DCEP-RM93M</strain>
    </source>
</reference>
<evidence type="ECO:0000313" key="3">
    <source>
        <dbReference type="Proteomes" id="UP000030764"/>
    </source>
</evidence>
<evidence type="ECO:0000313" key="2">
    <source>
        <dbReference type="EMBL" id="KFD65356.1"/>
    </source>
</evidence>
<accession>A0A085N7B0</accession>
<dbReference type="AlphaFoldDB" id="A0A085N7B0"/>
<proteinExistence type="predicted"/>
<evidence type="ECO:0000313" key="1">
    <source>
        <dbReference type="EMBL" id="KFD50884.1"/>
    </source>
</evidence>
<organism evidence="2">
    <name type="scientific">Trichuris suis</name>
    <name type="common">pig whipworm</name>
    <dbReference type="NCBI Taxonomy" id="68888"/>
    <lineage>
        <taxon>Eukaryota</taxon>
        <taxon>Metazoa</taxon>
        <taxon>Ecdysozoa</taxon>
        <taxon>Nematoda</taxon>
        <taxon>Enoplea</taxon>
        <taxon>Dorylaimia</taxon>
        <taxon>Trichinellida</taxon>
        <taxon>Trichuridae</taxon>
        <taxon>Trichuris</taxon>
    </lineage>
</organism>
<dbReference type="EMBL" id="KL363246">
    <property type="protein sequence ID" value="KFD50884.1"/>
    <property type="molecule type" value="Genomic_DNA"/>
</dbReference>
<protein>
    <submittedName>
        <fullName evidence="2">Uncharacterized protein</fullName>
    </submittedName>
</protein>
<gene>
    <name evidence="1" type="ORF">M513_08197</name>
    <name evidence="2" type="ORF">M514_08197</name>
</gene>
<feature type="non-terminal residue" evidence="2">
    <location>
        <position position="99"/>
    </location>
</feature>